<proteinExistence type="predicted"/>
<evidence type="ECO:0000313" key="3">
    <source>
        <dbReference type="Proteomes" id="UP000052230"/>
    </source>
</evidence>
<comment type="caution">
    <text evidence="2">The sequence shown here is derived from an EMBL/GenBank/DDBJ whole genome shotgun (WGS) entry which is preliminary data.</text>
</comment>
<gene>
    <name evidence="2" type="ORF">XAC3562_190055</name>
</gene>
<evidence type="ECO:0000256" key="1">
    <source>
        <dbReference type="SAM" id="MobiDB-lite"/>
    </source>
</evidence>
<dbReference type="Proteomes" id="UP000052230">
    <property type="component" value="Unassembled WGS sequence"/>
</dbReference>
<sequence length="107" mass="11477">MGLAVDGPTLSRGRESDEDSAIGRCGRRRRFAPSHRSETFSLCRAPPSADGPGQSSWGDARGAAVVALEQRVVERMGAKDAIAAWHARFPPPIASRARNPAKQARAR</sequence>
<protein>
    <submittedName>
        <fullName evidence="2">Uncharacterized protein</fullName>
    </submittedName>
</protein>
<reference evidence="2 3" key="1">
    <citation type="submission" date="2014-09" db="EMBL/GenBank/DDBJ databases">
        <authorList>
            <person name="Regsiter A."/>
        </authorList>
    </citation>
    <scope>NUCLEOTIDE SEQUENCE [LARGE SCALE GENOMIC DNA]</scope>
</reference>
<keyword evidence="3" id="KW-1185">Reference proteome</keyword>
<name>A0A0U5FAV5_XANCI</name>
<evidence type="ECO:0000313" key="2">
    <source>
        <dbReference type="EMBL" id="CEG15367.1"/>
    </source>
</evidence>
<feature type="region of interest" description="Disordered" evidence="1">
    <location>
        <begin position="1"/>
        <end position="58"/>
    </location>
</feature>
<dbReference type="EMBL" id="CCXZ01000101">
    <property type="protein sequence ID" value="CEG15367.1"/>
    <property type="molecule type" value="Genomic_DNA"/>
</dbReference>
<dbReference type="AlphaFoldDB" id="A0A0U5FAV5"/>
<accession>A0A0U5FAV5</accession>
<organism evidence="2 3">
    <name type="scientific">Xanthomonas citri pv. citri</name>
    <dbReference type="NCBI Taxonomy" id="611301"/>
    <lineage>
        <taxon>Bacteria</taxon>
        <taxon>Pseudomonadati</taxon>
        <taxon>Pseudomonadota</taxon>
        <taxon>Gammaproteobacteria</taxon>
        <taxon>Lysobacterales</taxon>
        <taxon>Lysobacteraceae</taxon>
        <taxon>Xanthomonas</taxon>
    </lineage>
</organism>